<evidence type="ECO:0000259" key="1">
    <source>
        <dbReference type="Pfam" id="PF00700"/>
    </source>
</evidence>
<organism evidence="2 3">
    <name type="scientific">Candidatus Galacturonatibacter soehngenii</name>
    <dbReference type="NCBI Taxonomy" id="2307010"/>
    <lineage>
        <taxon>Bacteria</taxon>
        <taxon>Bacillati</taxon>
        <taxon>Bacillota</taxon>
        <taxon>Clostridia</taxon>
        <taxon>Lachnospirales</taxon>
        <taxon>Lachnospiraceae</taxon>
        <taxon>Candidatus Galacturonatibacter</taxon>
    </lineage>
</organism>
<name>A0A7V7QJ65_9FIRM</name>
<proteinExistence type="predicted"/>
<sequence>MAEEMVQYAKESILKQTNESILSQANAITKGVLNLLN</sequence>
<reference evidence="2 3" key="2">
    <citation type="submission" date="2020-02" db="EMBL/GenBank/DDBJ databases">
        <title>Candidatus Galacturonibacter soehngenii shows hetero-acetogenic catabolism of galacturonic acid but lacks a canonical carbon monoxide dehydrogenase/acetyl-CoA synthase complex.</title>
        <authorList>
            <person name="Diender M."/>
            <person name="Stouten G.R."/>
            <person name="Petersen J.F."/>
            <person name="Nielsen P.H."/>
            <person name="Dueholm M.S."/>
            <person name="Pronk J.T."/>
            <person name="Van Loosdrecht M.C.M."/>
        </authorList>
    </citation>
    <scope>NUCLEOTIDE SEQUENCE [LARGE SCALE GENOMIC DNA]</scope>
    <source>
        <strain evidence="2">GalUA</strain>
    </source>
</reference>
<dbReference type="InterPro" id="IPR042187">
    <property type="entry name" value="Flagellin_C_sub2"/>
</dbReference>
<dbReference type="EMBL" id="WAGX01000005">
    <property type="protein sequence ID" value="KAB1437466.1"/>
    <property type="molecule type" value="Genomic_DNA"/>
</dbReference>
<dbReference type="Proteomes" id="UP000461768">
    <property type="component" value="Unassembled WGS sequence"/>
</dbReference>
<keyword evidence="3" id="KW-1185">Reference proteome</keyword>
<evidence type="ECO:0000313" key="3">
    <source>
        <dbReference type="Proteomes" id="UP000461768"/>
    </source>
</evidence>
<dbReference type="InterPro" id="IPR046358">
    <property type="entry name" value="Flagellin_C"/>
</dbReference>
<dbReference type="Gene3D" id="6.10.10.10">
    <property type="entry name" value="Flagellar export chaperone, C-terminal domain"/>
    <property type="match status" value="1"/>
</dbReference>
<dbReference type="Pfam" id="PF00700">
    <property type="entry name" value="Flagellin_C"/>
    <property type="match status" value="1"/>
</dbReference>
<evidence type="ECO:0000313" key="2">
    <source>
        <dbReference type="EMBL" id="KAB1437466.1"/>
    </source>
</evidence>
<dbReference type="GO" id="GO:0009288">
    <property type="term" value="C:bacterial-type flagellum"/>
    <property type="evidence" value="ECO:0007669"/>
    <property type="project" value="InterPro"/>
</dbReference>
<accession>A0A7V7QJ65</accession>
<feature type="domain" description="Flagellin C-terminal" evidence="1">
    <location>
        <begin position="1"/>
        <end position="36"/>
    </location>
</feature>
<reference evidence="2 3" key="1">
    <citation type="submission" date="2019-09" db="EMBL/GenBank/DDBJ databases">
        <authorList>
            <person name="Valk L.C."/>
        </authorList>
    </citation>
    <scope>NUCLEOTIDE SEQUENCE [LARGE SCALE GENOMIC DNA]</scope>
    <source>
        <strain evidence="2">GalUA</strain>
    </source>
</reference>
<comment type="caution">
    <text evidence="2">The sequence shown here is derived from an EMBL/GenBank/DDBJ whole genome shotgun (WGS) entry which is preliminary data.</text>
</comment>
<gene>
    <name evidence="2" type="ORF">F7O84_07590</name>
</gene>
<dbReference type="AlphaFoldDB" id="A0A7V7QJ65"/>
<protein>
    <recommendedName>
        <fullName evidence="1">Flagellin C-terminal domain-containing protein</fullName>
    </recommendedName>
</protein>
<dbReference type="SUPFAM" id="SSF64518">
    <property type="entry name" value="Phase 1 flagellin"/>
    <property type="match status" value="1"/>
</dbReference>